<evidence type="ECO:0000313" key="2">
    <source>
        <dbReference type="Proteomes" id="UP000499080"/>
    </source>
</evidence>
<accession>A0A4Y2PWD4</accession>
<dbReference type="EMBL" id="BGPR01012168">
    <property type="protein sequence ID" value="GBN54890.1"/>
    <property type="molecule type" value="Genomic_DNA"/>
</dbReference>
<evidence type="ECO:0000313" key="1">
    <source>
        <dbReference type="EMBL" id="GBN54890.1"/>
    </source>
</evidence>
<dbReference type="Proteomes" id="UP000499080">
    <property type="component" value="Unassembled WGS sequence"/>
</dbReference>
<dbReference type="AlphaFoldDB" id="A0A4Y2PWD4"/>
<organism evidence="1 2">
    <name type="scientific">Araneus ventricosus</name>
    <name type="common">Orbweaver spider</name>
    <name type="synonym">Epeira ventricosa</name>
    <dbReference type="NCBI Taxonomy" id="182803"/>
    <lineage>
        <taxon>Eukaryota</taxon>
        <taxon>Metazoa</taxon>
        <taxon>Ecdysozoa</taxon>
        <taxon>Arthropoda</taxon>
        <taxon>Chelicerata</taxon>
        <taxon>Arachnida</taxon>
        <taxon>Araneae</taxon>
        <taxon>Araneomorphae</taxon>
        <taxon>Entelegynae</taxon>
        <taxon>Araneoidea</taxon>
        <taxon>Araneidae</taxon>
        <taxon>Araneus</taxon>
    </lineage>
</organism>
<comment type="caution">
    <text evidence="1">The sequence shown here is derived from an EMBL/GenBank/DDBJ whole genome shotgun (WGS) entry which is preliminary data.</text>
</comment>
<proteinExistence type="predicted"/>
<gene>
    <name evidence="1" type="ORF">AVEN_19155_1</name>
</gene>
<keyword evidence="2" id="KW-1185">Reference proteome</keyword>
<protein>
    <submittedName>
        <fullName evidence="1">Uncharacterized protein</fullName>
    </submittedName>
</protein>
<dbReference type="OrthoDB" id="7607518at2759"/>
<reference evidence="1 2" key="1">
    <citation type="journal article" date="2019" name="Sci. Rep.">
        <title>Orb-weaving spider Araneus ventricosus genome elucidates the spidroin gene catalogue.</title>
        <authorList>
            <person name="Kono N."/>
            <person name="Nakamura H."/>
            <person name="Ohtoshi R."/>
            <person name="Moran D.A.P."/>
            <person name="Shinohara A."/>
            <person name="Yoshida Y."/>
            <person name="Fujiwara M."/>
            <person name="Mori M."/>
            <person name="Tomita M."/>
            <person name="Arakawa K."/>
        </authorList>
    </citation>
    <scope>NUCLEOTIDE SEQUENCE [LARGE SCALE GENOMIC DNA]</scope>
</reference>
<sequence>MGLEADSNDIDELEEEHGQELTTDELMKLHCVSQQEVVEESLSEVEKVTGKQQSYGAIRERLKARQTFASYILRSMIIRQWLCALQIYLKIMGCRIFIKL</sequence>
<name>A0A4Y2PWD4_ARAVE</name>